<dbReference type="EMBL" id="PPCN01000011">
    <property type="protein sequence ID" value="POF28778.1"/>
    <property type="molecule type" value="Genomic_DNA"/>
</dbReference>
<dbReference type="InterPro" id="IPR002048">
    <property type="entry name" value="EF_hand_dom"/>
</dbReference>
<dbReference type="InterPro" id="IPR018247">
    <property type="entry name" value="EF_Hand_1_Ca_BS"/>
</dbReference>
<dbReference type="Pfam" id="PF13202">
    <property type="entry name" value="EF-hand_5"/>
    <property type="match status" value="2"/>
</dbReference>
<accession>A0A2S3UM29</accession>
<keyword evidence="1" id="KW-0732">Signal</keyword>
<dbReference type="SUPFAM" id="SSF47473">
    <property type="entry name" value="EF-hand"/>
    <property type="match status" value="1"/>
</dbReference>
<proteinExistence type="predicted"/>
<name>A0A2S3UM29_9HYPH</name>
<protein>
    <submittedName>
        <fullName evidence="3">EF hand domain-containing protein</fullName>
    </submittedName>
</protein>
<feature type="signal peptide" evidence="1">
    <location>
        <begin position="1"/>
        <end position="22"/>
    </location>
</feature>
<evidence type="ECO:0000256" key="1">
    <source>
        <dbReference type="SAM" id="SignalP"/>
    </source>
</evidence>
<organism evidence="3 4">
    <name type="scientific">Roseibium marinum</name>
    <dbReference type="NCBI Taxonomy" id="281252"/>
    <lineage>
        <taxon>Bacteria</taxon>
        <taxon>Pseudomonadati</taxon>
        <taxon>Pseudomonadota</taxon>
        <taxon>Alphaproteobacteria</taxon>
        <taxon>Hyphomicrobiales</taxon>
        <taxon>Stappiaceae</taxon>
        <taxon>Roseibium</taxon>
    </lineage>
</organism>
<reference evidence="3 4" key="1">
    <citation type="submission" date="2018-01" db="EMBL/GenBank/DDBJ databases">
        <title>Genomic Encyclopedia of Archaeal and Bacterial Type Strains, Phase II (KMG-II): from individual species to whole genera.</title>
        <authorList>
            <person name="Goeker M."/>
        </authorList>
    </citation>
    <scope>NUCLEOTIDE SEQUENCE [LARGE SCALE GENOMIC DNA]</scope>
    <source>
        <strain evidence="3 4">DSM 17023</strain>
    </source>
</reference>
<feature type="domain" description="EF-hand" evidence="2">
    <location>
        <begin position="46"/>
        <end position="81"/>
    </location>
</feature>
<keyword evidence="4" id="KW-1185">Reference proteome</keyword>
<evidence type="ECO:0000259" key="2">
    <source>
        <dbReference type="PROSITE" id="PS50222"/>
    </source>
</evidence>
<dbReference type="InterPro" id="IPR011992">
    <property type="entry name" value="EF-hand-dom_pair"/>
</dbReference>
<feature type="chain" id="PRO_5015527762" evidence="1">
    <location>
        <begin position="23"/>
        <end position="148"/>
    </location>
</feature>
<gene>
    <name evidence="3" type="ORF">CLV41_11128</name>
</gene>
<dbReference type="GO" id="GO:0005509">
    <property type="term" value="F:calcium ion binding"/>
    <property type="evidence" value="ECO:0007669"/>
    <property type="project" value="InterPro"/>
</dbReference>
<evidence type="ECO:0000313" key="3">
    <source>
        <dbReference type="EMBL" id="POF28778.1"/>
    </source>
</evidence>
<comment type="caution">
    <text evidence="3">The sequence shown here is derived from an EMBL/GenBank/DDBJ whole genome shotgun (WGS) entry which is preliminary data.</text>
</comment>
<dbReference type="PROSITE" id="PS50222">
    <property type="entry name" value="EF_HAND_2"/>
    <property type="match status" value="1"/>
</dbReference>
<dbReference type="AlphaFoldDB" id="A0A2S3UM29"/>
<dbReference type="Gene3D" id="1.10.238.10">
    <property type="entry name" value="EF-hand"/>
    <property type="match status" value="2"/>
</dbReference>
<sequence>MKTSVFAIAALMSLTGVPSVLAGEGPGAHFIENWDLDSDGEVTVEEARLRRSDVFASFDANDDGYLDAEEYELFDEARALDMAENEPAGMGRGARNPANGMRLEVNDNDGDGKVSQAEFLDNAPDWIMKIDRNGDGVVSLADFGPGKN</sequence>
<dbReference type="Proteomes" id="UP000236959">
    <property type="component" value="Unassembled WGS sequence"/>
</dbReference>
<dbReference type="OrthoDB" id="7631435at2"/>
<evidence type="ECO:0000313" key="4">
    <source>
        <dbReference type="Proteomes" id="UP000236959"/>
    </source>
</evidence>
<dbReference type="PROSITE" id="PS00018">
    <property type="entry name" value="EF_HAND_1"/>
    <property type="match status" value="2"/>
</dbReference>
<dbReference type="RefSeq" id="WP_103224440.1">
    <property type="nucleotide sequence ID" value="NZ_PPCN01000011.1"/>
</dbReference>